<keyword evidence="10" id="KW-1185">Reference proteome</keyword>
<dbReference type="PANTHER" id="PTHR43856">
    <property type="entry name" value="CARDIOLIPIN HYDROLASE"/>
    <property type="match status" value="1"/>
</dbReference>
<protein>
    <recommendedName>
        <fullName evidence="3">phospholipase D</fullName>
        <ecNumber evidence="3">3.1.4.4</ecNumber>
    </recommendedName>
</protein>
<evidence type="ECO:0000256" key="3">
    <source>
        <dbReference type="ARBA" id="ARBA00012027"/>
    </source>
</evidence>
<dbReference type="GO" id="GO:0016042">
    <property type="term" value="P:lipid catabolic process"/>
    <property type="evidence" value="ECO:0007669"/>
    <property type="project" value="UniProtKB-KW"/>
</dbReference>
<dbReference type="GO" id="GO:0004630">
    <property type="term" value="F:phospholipase D activity"/>
    <property type="evidence" value="ECO:0007669"/>
    <property type="project" value="UniProtKB-EC"/>
</dbReference>
<evidence type="ECO:0000259" key="8">
    <source>
        <dbReference type="PROSITE" id="PS50035"/>
    </source>
</evidence>
<evidence type="ECO:0000313" key="9">
    <source>
        <dbReference type="EMBL" id="RDU68579.1"/>
    </source>
</evidence>
<evidence type="ECO:0000256" key="1">
    <source>
        <dbReference type="ARBA" id="ARBA00000798"/>
    </source>
</evidence>
<reference evidence="9 10" key="1">
    <citation type="submission" date="2018-04" db="EMBL/GenBank/DDBJ databases">
        <title>Novel Campyloabacter and Helicobacter Species and Strains.</title>
        <authorList>
            <person name="Mannion A.J."/>
            <person name="Shen Z."/>
            <person name="Fox J.G."/>
        </authorList>
    </citation>
    <scope>NUCLEOTIDE SEQUENCE [LARGE SCALE GENOMIC DNA]</scope>
    <source>
        <strain evidence="9 10">MIT 12-6600</strain>
    </source>
</reference>
<keyword evidence="6" id="KW-0443">Lipid metabolism</keyword>
<dbReference type="Gene3D" id="3.30.870.10">
    <property type="entry name" value="Endonuclease Chain A"/>
    <property type="match status" value="1"/>
</dbReference>
<dbReference type="InterPro" id="IPR025202">
    <property type="entry name" value="PLD-like_dom"/>
</dbReference>
<dbReference type="PANTHER" id="PTHR43856:SF1">
    <property type="entry name" value="MITOCHONDRIAL CARDIOLIPIN HYDROLASE"/>
    <property type="match status" value="1"/>
</dbReference>
<name>A0A3D8ITG3_9HELI</name>
<dbReference type="EMBL" id="NXLT01000001">
    <property type="protein sequence ID" value="RDU68579.1"/>
    <property type="molecule type" value="Genomic_DNA"/>
</dbReference>
<evidence type="ECO:0000256" key="5">
    <source>
        <dbReference type="ARBA" id="ARBA00022963"/>
    </source>
</evidence>
<dbReference type="InterPro" id="IPR051406">
    <property type="entry name" value="PLD_domain"/>
</dbReference>
<dbReference type="SUPFAM" id="SSF56024">
    <property type="entry name" value="Phospholipase D/nuclease"/>
    <property type="match status" value="1"/>
</dbReference>
<dbReference type="EC" id="3.1.4.4" evidence="3"/>
<dbReference type="OrthoDB" id="9765044at2"/>
<dbReference type="GO" id="GO:0006793">
    <property type="term" value="P:phosphorus metabolic process"/>
    <property type="evidence" value="ECO:0007669"/>
    <property type="project" value="UniProtKB-ARBA"/>
</dbReference>
<organism evidence="9 10">
    <name type="scientific">Helicobacter equorum</name>
    <dbReference type="NCBI Taxonomy" id="361872"/>
    <lineage>
        <taxon>Bacteria</taxon>
        <taxon>Pseudomonadati</taxon>
        <taxon>Campylobacterota</taxon>
        <taxon>Epsilonproteobacteria</taxon>
        <taxon>Campylobacterales</taxon>
        <taxon>Helicobacteraceae</taxon>
        <taxon>Helicobacter</taxon>
    </lineage>
</organism>
<comment type="catalytic activity">
    <reaction evidence="1">
        <text>a 1,2-diacyl-sn-glycero-3-phosphocholine + H2O = a 1,2-diacyl-sn-glycero-3-phosphate + choline + H(+)</text>
        <dbReference type="Rhea" id="RHEA:14445"/>
        <dbReference type="ChEBI" id="CHEBI:15354"/>
        <dbReference type="ChEBI" id="CHEBI:15377"/>
        <dbReference type="ChEBI" id="CHEBI:15378"/>
        <dbReference type="ChEBI" id="CHEBI:57643"/>
        <dbReference type="ChEBI" id="CHEBI:58608"/>
        <dbReference type="EC" id="3.1.4.4"/>
    </reaction>
</comment>
<accession>A0A3D8ITG3</accession>
<gene>
    <name evidence="9" type="ORF">CQA54_01900</name>
</gene>
<proteinExistence type="inferred from homology"/>
<dbReference type="CDD" id="cd09116">
    <property type="entry name" value="PLDc_Nuc_like"/>
    <property type="match status" value="1"/>
</dbReference>
<dbReference type="PROSITE" id="PS50035">
    <property type="entry name" value="PLD"/>
    <property type="match status" value="1"/>
</dbReference>
<evidence type="ECO:0000256" key="6">
    <source>
        <dbReference type="ARBA" id="ARBA00023098"/>
    </source>
</evidence>
<evidence type="ECO:0000256" key="7">
    <source>
        <dbReference type="SAM" id="SignalP"/>
    </source>
</evidence>
<evidence type="ECO:0000256" key="2">
    <source>
        <dbReference type="ARBA" id="ARBA00008664"/>
    </source>
</evidence>
<dbReference type="InterPro" id="IPR001736">
    <property type="entry name" value="PLipase_D/transphosphatidylase"/>
</dbReference>
<keyword evidence="5" id="KW-0442">Lipid degradation</keyword>
<dbReference type="GO" id="GO:0016891">
    <property type="term" value="F:RNA endonuclease activity producing 5'-phosphomonoesters, hydrolytic mechanism"/>
    <property type="evidence" value="ECO:0007669"/>
    <property type="project" value="TreeGrafter"/>
</dbReference>
<comment type="similarity">
    <text evidence="2">Belongs to the phospholipase D family.</text>
</comment>
<dbReference type="Proteomes" id="UP000256514">
    <property type="component" value="Unassembled WGS sequence"/>
</dbReference>
<keyword evidence="4" id="KW-0378">Hydrolase</keyword>
<keyword evidence="7" id="KW-0732">Signal</keyword>
<evidence type="ECO:0000256" key="4">
    <source>
        <dbReference type="ARBA" id="ARBA00022801"/>
    </source>
</evidence>
<feature type="signal peptide" evidence="7">
    <location>
        <begin position="1"/>
        <end position="23"/>
    </location>
</feature>
<feature type="domain" description="PLD phosphodiesterase" evidence="8">
    <location>
        <begin position="118"/>
        <end position="145"/>
    </location>
</feature>
<dbReference type="Pfam" id="PF13091">
    <property type="entry name" value="PLDc_2"/>
    <property type="match status" value="1"/>
</dbReference>
<feature type="chain" id="PRO_5017689152" description="phospholipase D" evidence="7">
    <location>
        <begin position="24"/>
        <end position="179"/>
    </location>
</feature>
<dbReference type="SMART" id="SM00155">
    <property type="entry name" value="PLDc"/>
    <property type="match status" value="1"/>
</dbReference>
<dbReference type="RefSeq" id="WP_115570520.1">
    <property type="nucleotide sequence ID" value="NZ_NXLT01000001.1"/>
</dbReference>
<comment type="caution">
    <text evidence="9">The sequence shown here is derived from an EMBL/GenBank/DDBJ whole genome shotgun (WGS) entry which is preliminary data.</text>
</comment>
<sequence>MWGKKYFLCIVCCFALGYGQANVATESLYFMPYENTQALHDLLAHIKNATTSINIAIYSFTNREIAKALRDAAQKGVAITIIYDKSANTKNDASSIGYLAKYKNIEVCTLEGKKGANYTGIMHKKMAIIDDTTLILGSANWSKNAFSYNYETLLITQNPTNTHKAQQYFARMRQECKAF</sequence>
<evidence type="ECO:0000313" key="10">
    <source>
        <dbReference type="Proteomes" id="UP000256514"/>
    </source>
</evidence>
<dbReference type="AlphaFoldDB" id="A0A3D8ITG3"/>